<sequence length="197" mass="22943">MNLRFDDKTFPGPFSFCQFVHSIFTKRDNTLPIHSFHLNSGHYYYKTDFYGFVYAAITRGVQNLSIDFSHSDFHRITLSTFVLTTKTLSVLKLKRIAFNEISYEDDPCFDLPSLKVLHLESVAFTFYKHIRKLLYACPILEELEIKDLIVKKQCMELPAGTDVLSNLVRANISGWIIELHWLHNVHHLCIKLCPEDV</sequence>
<accession>A0A392NIF6</accession>
<organism evidence="2 3">
    <name type="scientific">Trifolium medium</name>
    <dbReference type="NCBI Taxonomy" id="97028"/>
    <lineage>
        <taxon>Eukaryota</taxon>
        <taxon>Viridiplantae</taxon>
        <taxon>Streptophyta</taxon>
        <taxon>Embryophyta</taxon>
        <taxon>Tracheophyta</taxon>
        <taxon>Spermatophyta</taxon>
        <taxon>Magnoliopsida</taxon>
        <taxon>eudicotyledons</taxon>
        <taxon>Gunneridae</taxon>
        <taxon>Pentapetalae</taxon>
        <taxon>rosids</taxon>
        <taxon>fabids</taxon>
        <taxon>Fabales</taxon>
        <taxon>Fabaceae</taxon>
        <taxon>Papilionoideae</taxon>
        <taxon>50 kb inversion clade</taxon>
        <taxon>NPAAA clade</taxon>
        <taxon>Hologalegina</taxon>
        <taxon>IRL clade</taxon>
        <taxon>Trifolieae</taxon>
        <taxon>Trifolium</taxon>
    </lineage>
</organism>
<reference evidence="2 3" key="1">
    <citation type="journal article" date="2018" name="Front. Plant Sci.">
        <title>Red Clover (Trifolium pratense) and Zigzag Clover (T. medium) - A Picture of Genomic Similarities and Differences.</title>
        <authorList>
            <person name="Dluhosova J."/>
            <person name="Istvanek J."/>
            <person name="Nedelnik J."/>
            <person name="Repkova J."/>
        </authorList>
    </citation>
    <scope>NUCLEOTIDE SEQUENCE [LARGE SCALE GENOMIC DNA]</scope>
    <source>
        <strain evidence="3">cv. 10/8</strain>
        <tissue evidence="2">Leaf</tissue>
    </source>
</reference>
<dbReference type="InterPro" id="IPR055411">
    <property type="entry name" value="LRR_FXL15/At3g58940/PEG3-like"/>
</dbReference>
<evidence type="ECO:0000313" key="2">
    <source>
        <dbReference type="EMBL" id="MCH99610.1"/>
    </source>
</evidence>
<dbReference type="Proteomes" id="UP000265520">
    <property type="component" value="Unassembled WGS sequence"/>
</dbReference>
<feature type="domain" description="F-box/LRR-repeat protein 15/At3g58940/PEG3-like LRR" evidence="1">
    <location>
        <begin position="57"/>
        <end position="153"/>
    </location>
</feature>
<name>A0A392NIF6_9FABA</name>
<dbReference type="PANTHER" id="PTHR31293:SF16">
    <property type="entry name" value="RNI-LIKE SUPERFAMILY PROTEIN"/>
    <property type="match status" value="1"/>
</dbReference>
<dbReference type="PANTHER" id="PTHR31293">
    <property type="entry name" value="RNI-LIKE SUPERFAMILY PROTEIN"/>
    <property type="match status" value="1"/>
</dbReference>
<dbReference type="Pfam" id="PF24758">
    <property type="entry name" value="LRR_At5g56370"/>
    <property type="match status" value="1"/>
</dbReference>
<evidence type="ECO:0000259" key="1">
    <source>
        <dbReference type="Pfam" id="PF24758"/>
    </source>
</evidence>
<proteinExistence type="predicted"/>
<dbReference type="InterPro" id="IPR055294">
    <property type="entry name" value="FBL60-like"/>
</dbReference>
<dbReference type="AlphaFoldDB" id="A0A392NIF6"/>
<keyword evidence="3" id="KW-1185">Reference proteome</keyword>
<protein>
    <submittedName>
        <fullName evidence="2">F-box/RNI/FBD-like domain protein</fullName>
    </submittedName>
</protein>
<comment type="caution">
    <text evidence="2">The sequence shown here is derived from an EMBL/GenBank/DDBJ whole genome shotgun (WGS) entry which is preliminary data.</text>
</comment>
<dbReference type="EMBL" id="LXQA010040786">
    <property type="protein sequence ID" value="MCH99610.1"/>
    <property type="molecule type" value="Genomic_DNA"/>
</dbReference>
<evidence type="ECO:0000313" key="3">
    <source>
        <dbReference type="Proteomes" id="UP000265520"/>
    </source>
</evidence>
<dbReference type="SUPFAM" id="SSF52047">
    <property type="entry name" value="RNI-like"/>
    <property type="match status" value="1"/>
</dbReference>